<dbReference type="PANTHER" id="PTHR33841">
    <property type="entry name" value="DNA METHYLTRANSFERASE YEEA-RELATED"/>
    <property type="match status" value="1"/>
</dbReference>
<dbReference type="GO" id="GO:0003677">
    <property type="term" value="F:DNA binding"/>
    <property type="evidence" value="ECO:0007669"/>
    <property type="project" value="InterPro"/>
</dbReference>
<evidence type="ECO:0000259" key="5">
    <source>
        <dbReference type="Pfam" id="PF02384"/>
    </source>
</evidence>
<accession>X1R9Q1</accession>
<dbReference type="InterPro" id="IPR050953">
    <property type="entry name" value="N4_N6_ade-DNA_methylase"/>
</dbReference>
<feature type="domain" description="DNA methylase adenine-specific" evidence="5">
    <location>
        <begin position="63"/>
        <end position="120"/>
    </location>
</feature>
<comment type="catalytic activity">
    <reaction evidence="4">
        <text>a 2'-deoxyadenosine in DNA + S-adenosyl-L-methionine = an N(6)-methyl-2'-deoxyadenosine in DNA + S-adenosyl-L-homocysteine + H(+)</text>
        <dbReference type="Rhea" id="RHEA:15197"/>
        <dbReference type="Rhea" id="RHEA-COMP:12418"/>
        <dbReference type="Rhea" id="RHEA-COMP:12419"/>
        <dbReference type="ChEBI" id="CHEBI:15378"/>
        <dbReference type="ChEBI" id="CHEBI:57856"/>
        <dbReference type="ChEBI" id="CHEBI:59789"/>
        <dbReference type="ChEBI" id="CHEBI:90615"/>
        <dbReference type="ChEBI" id="CHEBI:90616"/>
        <dbReference type="EC" id="2.1.1.72"/>
    </reaction>
</comment>
<feature type="non-terminal residue" evidence="6">
    <location>
        <position position="120"/>
    </location>
</feature>
<dbReference type="Pfam" id="PF02384">
    <property type="entry name" value="N6_Mtase"/>
    <property type="match status" value="1"/>
</dbReference>
<evidence type="ECO:0000313" key="6">
    <source>
        <dbReference type="EMBL" id="GAI59875.1"/>
    </source>
</evidence>
<evidence type="ECO:0000256" key="2">
    <source>
        <dbReference type="ARBA" id="ARBA00022603"/>
    </source>
</evidence>
<keyword evidence="2" id="KW-0489">Methyltransferase</keyword>
<protein>
    <recommendedName>
        <fullName evidence="1">site-specific DNA-methyltransferase (adenine-specific)</fullName>
        <ecNumber evidence="1">2.1.1.72</ecNumber>
    </recommendedName>
</protein>
<organism evidence="6">
    <name type="scientific">marine sediment metagenome</name>
    <dbReference type="NCBI Taxonomy" id="412755"/>
    <lineage>
        <taxon>unclassified sequences</taxon>
        <taxon>metagenomes</taxon>
        <taxon>ecological metagenomes</taxon>
    </lineage>
</organism>
<comment type="caution">
    <text evidence="6">The sequence shown here is derived from an EMBL/GenBank/DDBJ whole genome shotgun (WGS) entry which is preliminary data.</text>
</comment>
<gene>
    <name evidence="6" type="ORF">S12H4_04587</name>
</gene>
<dbReference type="EMBL" id="BARW01001435">
    <property type="protein sequence ID" value="GAI59875.1"/>
    <property type="molecule type" value="Genomic_DNA"/>
</dbReference>
<dbReference type="InterPro" id="IPR029063">
    <property type="entry name" value="SAM-dependent_MTases_sf"/>
</dbReference>
<dbReference type="GO" id="GO:0032259">
    <property type="term" value="P:methylation"/>
    <property type="evidence" value="ECO:0007669"/>
    <property type="project" value="UniProtKB-KW"/>
</dbReference>
<evidence type="ECO:0000256" key="4">
    <source>
        <dbReference type="ARBA" id="ARBA00047942"/>
    </source>
</evidence>
<reference evidence="6" key="1">
    <citation type="journal article" date="2014" name="Front. Microbiol.">
        <title>High frequency of phylogenetically diverse reductive dehalogenase-homologous genes in deep subseafloor sedimentary metagenomes.</title>
        <authorList>
            <person name="Kawai M."/>
            <person name="Futagami T."/>
            <person name="Toyoda A."/>
            <person name="Takaki Y."/>
            <person name="Nishi S."/>
            <person name="Hori S."/>
            <person name="Arai W."/>
            <person name="Tsubouchi T."/>
            <person name="Morono Y."/>
            <person name="Uchiyama I."/>
            <person name="Ito T."/>
            <person name="Fujiyama A."/>
            <person name="Inagaki F."/>
            <person name="Takami H."/>
        </authorList>
    </citation>
    <scope>NUCLEOTIDE SEQUENCE</scope>
    <source>
        <strain evidence="6">Expedition CK06-06</strain>
    </source>
</reference>
<evidence type="ECO:0000256" key="3">
    <source>
        <dbReference type="ARBA" id="ARBA00022679"/>
    </source>
</evidence>
<proteinExistence type="predicted"/>
<dbReference type="InterPro" id="IPR003356">
    <property type="entry name" value="DNA_methylase_A-5"/>
</dbReference>
<dbReference type="EC" id="2.1.1.72" evidence="1"/>
<dbReference type="GO" id="GO:0009007">
    <property type="term" value="F:site-specific DNA-methyltransferase (adenine-specific) activity"/>
    <property type="evidence" value="ECO:0007669"/>
    <property type="project" value="UniProtKB-EC"/>
</dbReference>
<dbReference type="AlphaFoldDB" id="X1R9Q1"/>
<sequence>MSDFQKFLIDERIISNLITRYGIDFKDKVVNDFIQKIVRNLTKNEFKEIHDKKQRDDQSFDLDILAKSYEKIVPHSQRKTMGEFFTPIQIVDYILKRVGYTEQQDIENKKLIDLSCGSRS</sequence>
<dbReference type="GO" id="GO:0008170">
    <property type="term" value="F:N-methyltransferase activity"/>
    <property type="evidence" value="ECO:0007669"/>
    <property type="project" value="InterPro"/>
</dbReference>
<evidence type="ECO:0000256" key="1">
    <source>
        <dbReference type="ARBA" id="ARBA00011900"/>
    </source>
</evidence>
<dbReference type="SUPFAM" id="SSF53335">
    <property type="entry name" value="S-adenosyl-L-methionine-dependent methyltransferases"/>
    <property type="match status" value="1"/>
</dbReference>
<name>X1R9Q1_9ZZZZ</name>
<dbReference type="Gene3D" id="3.40.50.150">
    <property type="entry name" value="Vaccinia Virus protein VP39"/>
    <property type="match status" value="1"/>
</dbReference>
<dbReference type="PANTHER" id="PTHR33841:SF1">
    <property type="entry name" value="DNA METHYLTRANSFERASE A"/>
    <property type="match status" value="1"/>
</dbReference>
<keyword evidence="3" id="KW-0808">Transferase</keyword>